<evidence type="ECO:0000256" key="6">
    <source>
        <dbReference type="ARBA" id="ARBA00023136"/>
    </source>
</evidence>
<keyword evidence="4 7" id="KW-0812">Transmembrane</keyword>
<gene>
    <name evidence="10" type="ORF">U27_02471</name>
</gene>
<evidence type="ECO:0000256" key="5">
    <source>
        <dbReference type="ARBA" id="ARBA00022989"/>
    </source>
</evidence>
<dbReference type="InterPro" id="IPR003838">
    <property type="entry name" value="ABC3_permease_C"/>
</dbReference>
<evidence type="ECO:0000256" key="3">
    <source>
        <dbReference type="ARBA" id="ARBA00022475"/>
    </source>
</evidence>
<dbReference type="PANTHER" id="PTHR30489">
    <property type="entry name" value="LIPOPROTEIN-RELEASING SYSTEM TRANSMEMBRANE PROTEIN LOLE"/>
    <property type="match status" value="1"/>
</dbReference>
<keyword evidence="10" id="KW-0449">Lipoprotein</keyword>
<dbReference type="GO" id="GO:0098797">
    <property type="term" value="C:plasma membrane protein complex"/>
    <property type="evidence" value="ECO:0007669"/>
    <property type="project" value="TreeGrafter"/>
</dbReference>
<dbReference type="InterPro" id="IPR025857">
    <property type="entry name" value="MacB_PCD"/>
</dbReference>
<dbReference type="PANTHER" id="PTHR30489:SF0">
    <property type="entry name" value="LIPOPROTEIN-RELEASING SYSTEM TRANSMEMBRANE PROTEIN LOLE"/>
    <property type="match status" value="1"/>
</dbReference>
<comment type="subcellular location">
    <subcellularLocation>
        <location evidence="1">Cell membrane</location>
        <topology evidence="1">Multi-pass membrane protein</topology>
    </subcellularLocation>
</comment>
<evidence type="ECO:0000256" key="1">
    <source>
        <dbReference type="ARBA" id="ARBA00004651"/>
    </source>
</evidence>
<keyword evidence="5 7" id="KW-1133">Transmembrane helix</keyword>
<evidence type="ECO:0000256" key="7">
    <source>
        <dbReference type="SAM" id="Phobius"/>
    </source>
</evidence>
<dbReference type="AlphaFoldDB" id="A0A0S6W7F5"/>
<evidence type="ECO:0000313" key="11">
    <source>
        <dbReference type="Proteomes" id="UP000030661"/>
    </source>
</evidence>
<keyword evidence="3" id="KW-1003">Cell membrane</keyword>
<accession>A0A0S6W7F5</accession>
<evidence type="ECO:0000313" key="10">
    <source>
        <dbReference type="EMBL" id="GAK55637.1"/>
    </source>
</evidence>
<feature type="domain" description="MacB-like periplasmic core" evidence="9">
    <location>
        <begin position="18"/>
        <end position="214"/>
    </location>
</feature>
<name>A0A0S6W7F5_VECG1</name>
<organism evidence="10">
    <name type="scientific">Vecturithrix granuli</name>
    <dbReference type="NCBI Taxonomy" id="1499967"/>
    <lineage>
        <taxon>Bacteria</taxon>
        <taxon>Candidatus Moduliflexota</taxon>
        <taxon>Candidatus Vecturitrichia</taxon>
        <taxon>Candidatus Vecturitrichales</taxon>
        <taxon>Candidatus Vecturitrichaceae</taxon>
        <taxon>Candidatus Vecturithrix</taxon>
    </lineage>
</organism>
<evidence type="ECO:0000256" key="2">
    <source>
        <dbReference type="ARBA" id="ARBA00005236"/>
    </source>
</evidence>
<dbReference type="Pfam" id="PF02687">
    <property type="entry name" value="FtsX"/>
    <property type="match status" value="1"/>
</dbReference>
<dbReference type="HOGENOM" id="CLU_000604_8_6_0"/>
<dbReference type="eggNOG" id="COG4591">
    <property type="taxonomic scope" value="Bacteria"/>
</dbReference>
<evidence type="ECO:0000256" key="4">
    <source>
        <dbReference type="ARBA" id="ARBA00022692"/>
    </source>
</evidence>
<dbReference type="STRING" id="1499967.U27_02471"/>
<protein>
    <submittedName>
        <fullName evidence="10">ABC-type transport system involved in lipoprotein release permease component</fullName>
    </submittedName>
</protein>
<sequence>MYFTLSWRNIWRNKKRTLIVVASVFFAVLLATVMRSTQRGTYGYMIHSAARLFTGYVQVQGNGYWDDRSLDKSIVLEQNWQQDISSIPHVTTMTPRLEAFALASSDTATKVAQVIGIEPVLEDQMTGLQKRLVQGQYLTLNSDGALIGAGLAQRLKIRLGENLVLYGQGYHGETAAAQIPVIGLVQLPFQEMDLSFVFLSLPAAQNIFSAADRITSLPIMIENIRYLDPVLTQLRATLGNNYTIMTWDQMMPDMNQHIQLDNASGIVMLAILYIVIGFGVLGTVMMMVAERTKEFGILIAVGMKKWRLIWVTTLETMFIACIGAITGVIGSLPLILYLYQHPIRIAGDAAKAMDKLGFEALVTFSTDPIVFLSQTLVVLIIALATALYPVLFILRLEPVKALHA</sequence>
<keyword evidence="6 7" id="KW-0472">Membrane</keyword>
<reference evidence="10" key="1">
    <citation type="journal article" date="2015" name="PeerJ">
        <title>First genomic representation of candidate bacterial phylum KSB3 points to enhanced environmental sensing as a trigger of wastewater bulking.</title>
        <authorList>
            <person name="Sekiguchi Y."/>
            <person name="Ohashi A."/>
            <person name="Parks D.H."/>
            <person name="Yamauchi T."/>
            <person name="Tyson G.W."/>
            <person name="Hugenholtz P."/>
        </authorList>
    </citation>
    <scope>NUCLEOTIDE SEQUENCE [LARGE SCALE GENOMIC DNA]</scope>
</reference>
<dbReference type="EMBL" id="DF820463">
    <property type="protein sequence ID" value="GAK55637.1"/>
    <property type="molecule type" value="Genomic_DNA"/>
</dbReference>
<feature type="transmembrane region" description="Helical" evidence="7">
    <location>
        <begin position="369"/>
        <end position="394"/>
    </location>
</feature>
<evidence type="ECO:0000259" key="9">
    <source>
        <dbReference type="Pfam" id="PF12704"/>
    </source>
</evidence>
<dbReference type="Pfam" id="PF12704">
    <property type="entry name" value="MacB_PCD"/>
    <property type="match status" value="1"/>
</dbReference>
<feature type="transmembrane region" description="Helical" evidence="7">
    <location>
        <begin position="266"/>
        <end position="288"/>
    </location>
</feature>
<dbReference type="Proteomes" id="UP000030661">
    <property type="component" value="Unassembled WGS sequence"/>
</dbReference>
<dbReference type="InterPro" id="IPR051447">
    <property type="entry name" value="Lipoprotein-release_system"/>
</dbReference>
<feature type="domain" description="ABC3 transporter permease C-terminal" evidence="8">
    <location>
        <begin position="266"/>
        <end position="398"/>
    </location>
</feature>
<comment type="similarity">
    <text evidence="2">Belongs to the ABC-4 integral membrane protein family. LolC/E subfamily.</text>
</comment>
<evidence type="ECO:0000259" key="8">
    <source>
        <dbReference type="Pfam" id="PF02687"/>
    </source>
</evidence>
<feature type="transmembrane region" description="Helical" evidence="7">
    <location>
        <begin position="308"/>
        <end position="339"/>
    </location>
</feature>
<keyword evidence="11" id="KW-1185">Reference proteome</keyword>
<proteinExistence type="inferred from homology"/>
<dbReference type="GO" id="GO:0044874">
    <property type="term" value="P:lipoprotein localization to outer membrane"/>
    <property type="evidence" value="ECO:0007669"/>
    <property type="project" value="TreeGrafter"/>
</dbReference>